<dbReference type="PANTHER" id="PTHR32054">
    <property type="entry name" value="HEAVY CHAIN, PUTATIVE, EXPRESSED-RELATED-RELATED"/>
    <property type="match status" value="1"/>
</dbReference>
<dbReference type="Proteomes" id="UP001603857">
    <property type="component" value="Unassembled WGS sequence"/>
</dbReference>
<reference evidence="4 5" key="1">
    <citation type="submission" date="2024-08" db="EMBL/GenBank/DDBJ databases">
        <title>Insights into the chromosomal genome structure of Flemingia macrophylla.</title>
        <authorList>
            <person name="Ding Y."/>
            <person name="Zhao Y."/>
            <person name="Bi W."/>
            <person name="Wu M."/>
            <person name="Zhao G."/>
            <person name="Gong Y."/>
            <person name="Li W."/>
            <person name="Zhang P."/>
        </authorList>
    </citation>
    <scope>NUCLEOTIDE SEQUENCE [LARGE SCALE GENOMIC DNA]</scope>
    <source>
        <strain evidence="4">DYQJB</strain>
        <tissue evidence="4">Leaf</tissue>
    </source>
</reference>
<keyword evidence="2 3" id="KW-0175">Coiled coil</keyword>
<evidence type="ECO:0000256" key="3">
    <source>
        <dbReference type="SAM" id="Coils"/>
    </source>
</evidence>
<evidence type="ECO:0000313" key="5">
    <source>
        <dbReference type="Proteomes" id="UP001603857"/>
    </source>
</evidence>
<comment type="caution">
    <text evidence="4">The sequence shown here is derived from an EMBL/GenBank/DDBJ whole genome shotgun (WGS) entry which is preliminary data.</text>
</comment>
<protein>
    <submittedName>
        <fullName evidence="4">Uncharacterized protein</fullName>
    </submittedName>
</protein>
<name>A0ABD1M2T8_9FABA</name>
<accession>A0ABD1M2T8</accession>
<dbReference type="AlphaFoldDB" id="A0ABD1M2T8"/>
<proteinExistence type="inferred from homology"/>
<sequence length="169" mass="19360">MAQRSKSFRFRIPMAIKFGDRTRVGSVKAIVNIYDDKIATTDSPSLKKNQMDFTMMLSCLATPEALKKKIEEANEEQVLAELTRIEALKELADIEAQREQEAIVFSLELEDTRRKLKDAIEEIDNSKELEMKLAVTILYANLLQNELKTVKEMERRLQGDGIKTHLTIS</sequence>
<organism evidence="4 5">
    <name type="scientific">Flemingia macrophylla</name>
    <dbReference type="NCBI Taxonomy" id="520843"/>
    <lineage>
        <taxon>Eukaryota</taxon>
        <taxon>Viridiplantae</taxon>
        <taxon>Streptophyta</taxon>
        <taxon>Embryophyta</taxon>
        <taxon>Tracheophyta</taxon>
        <taxon>Spermatophyta</taxon>
        <taxon>Magnoliopsida</taxon>
        <taxon>eudicotyledons</taxon>
        <taxon>Gunneridae</taxon>
        <taxon>Pentapetalae</taxon>
        <taxon>rosids</taxon>
        <taxon>fabids</taxon>
        <taxon>Fabales</taxon>
        <taxon>Fabaceae</taxon>
        <taxon>Papilionoideae</taxon>
        <taxon>50 kb inversion clade</taxon>
        <taxon>NPAAA clade</taxon>
        <taxon>indigoferoid/millettioid clade</taxon>
        <taxon>Phaseoleae</taxon>
        <taxon>Flemingia</taxon>
    </lineage>
</organism>
<comment type="similarity">
    <text evidence="1">Belongs to the WEB family.</text>
</comment>
<dbReference type="EMBL" id="JBGMDY010000006">
    <property type="protein sequence ID" value="KAL2330113.1"/>
    <property type="molecule type" value="Genomic_DNA"/>
</dbReference>
<keyword evidence="5" id="KW-1185">Reference proteome</keyword>
<evidence type="ECO:0000256" key="1">
    <source>
        <dbReference type="ARBA" id="ARBA00005485"/>
    </source>
</evidence>
<evidence type="ECO:0000313" key="4">
    <source>
        <dbReference type="EMBL" id="KAL2330113.1"/>
    </source>
</evidence>
<evidence type="ECO:0000256" key="2">
    <source>
        <dbReference type="ARBA" id="ARBA00023054"/>
    </source>
</evidence>
<dbReference type="PANTHER" id="PTHR32054:SF2">
    <property type="entry name" value="PROTEIN PLASTID MOVEMENT IMPAIRED 2"/>
    <property type="match status" value="1"/>
</dbReference>
<feature type="coiled-coil region" evidence="3">
    <location>
        <begin position="106"/>
        <end position="160"/>
    </location>
</feature>
<gene>
    <name evidence="4" type="ORF">Fmac_017694</name>
</gene>